<dbReference type="AlphaFoldDB" id="A0A6L2KZR1"/>
<accession>A0A6L2KZR1</accession>
<gene>
    <name evidence="1" type="ORF">Tci_027129</name>
</gene>
<dbReference type="GO" id="GO:0016787">
    <property type="term" value="F:hydrolase activity"/>
    <property type="evidence" value="ECO:0007669"/>
    <property type="project" value="UniProtKB-KW"/>
</dbReference>
<comment type="caution">
    <text evidence="1">The sequence shown here is derived from an EMBL/GenBank/DDBJ whole genome shotgun (WGS) entry which is preliminary data.</text>
</comment>
<keyword evidence="1" id="KW-0378">Hydrolase</keyword>
<dbReference type="EMBL" id="BKCJ010003448">
    <property type="protein sequence ID" value="GEU55151.1"/>
    <property type="molecule type" value="Genomic_DNA"/>
</dbReference>
<proteinExistence type="predicted"/>
<protein>
    <submittedName>
        <fullName evidence="1">Alpha/beta hydrolases superfamily protein</fullName>
    </submittedName>
</protein>
<sequence length="197" mass="22615">MKFLRTLPTKWRLKVTAIEESKDLSTLPLDELIGNLKIYEVVLEKDLETSKSKKEKYKSLALKSRKFLSEEEATSSDNDDEEYAMVAFVVGCWSDSGDDCKKEEICLMAFDNNEDIMKVEESLNVKFNESPPPMSPPLEDDDILECEVIENKEKDLEIKENEPLNNEIINIKESKEHPQETIIGLQPEVLQLPMQST</sequence>
<name>A0A6L2KZR1_TANCI</name>
<evidence type="ECO:0000313" key="1">
    <source>
        <dbReference type="EMBL" id="GEU55151.1"/>
    </source>
</evidence>
<organism evidence="1">
    <name type="scientific">Tanacetum cinerariifolium</name>
    <name type="common">Dalmatian daisy</name>
    <name type="synonym">Chrysanthemum cinerariifolium</name>
    <dbReference type="NCBI Taxonomy" id="118510"/>
    <lineage>
        <taxon>Eukaryota</taxon>
        <taxon>Viridiplantae</taxon>
        <taxon>Streptophyta</taxon>
        <taxon>Embryophyta</taxon>
        <taxon>Tracheophyta</taxon>
        <taxon>Spermatophyta</taxon>
        <taxon>Magnoliopsida</taxon>
        <taxon>eudicotyledons</taxon>
        <taxon>Gunneridae</taxon>
        <taxon>Pentapetalae</taxon>
        <taxon>asterids</taxon>
        <taxon>campanulids</taxon>
        <taxon>Asterales</taxon>
        <taxon>Asteraceae</taxon>
        <taxon>Asteroideae</taxon>
        <taxon>Anthemideae</taxon>
        <taxon>Anthemidinae</taxon>
        <taxon>Tanacetum</taxon>
    </lineage>
</organism>
<reference evidence="1" key="1">
    <citation type="journal article" date="2019" name="Sci. Rep.">
        <title>Draft genome of Tanacetum cinerariifolium, the natural source of mosquito coil.</title>
        <authorList>
            <person name="Yamashiro T."/>
            <person name="Shiraishi A."/>
            <person name="Satake H."/>
            <person name="Nakayama K."/>
        </authorList>
    </citation>
    <scope>NUCLEOTIDE SEQUENCE</scope>
</reference>